<sequence length="280" mass="30664">MVATVPMRRALAWVTPTVLLVELVLVTGGVLSLSQAVWVFVLVEAALAIAGLTVIVAAVHHYRSASSARDGSRWEAAQSALTSVLPRRAARAIVIEARAWWALARWPRHRRPVRGEFSYGRDLRPLLAMVIGLLVLEGVIIECVVFAVFGHSWWLWALAAVHLYALCWILGILASLTALPHRVNERFIVLQDSIFGEYQLSLNQVSRARVATTHNTGRSGLAIDPHTNVGRLCHGEGTVTIEFNDSPEMAGTYTRQLAISVDKPADFVATVQAFQASTTN</sequence>
<proteinExistence type="predicted"/>
<organism evidence="2 3">
    <name type="scientific">Williamsia limnetica</name>
    <dbReference type="NCBI Taxonomy" id="882452"/>
    <lineage>
        <taxon>Bacteria</taxon>
        <taxon>Bacillati</taxon>
        <taxon>Actinomycetota</taxon>
        <taxon>Actinomycetes</taxon>
        <taxon>Mycobacteriales</taxon>
        <taxon>Nocardiaceae</taxon>
        <taxon>Williamsia</taxon>
    </lineage>
</organism>
<evidence type="ECO:0000256" key="1">
    <source>
        <dbReference type="SAM" id="Phobius"/>
    </source>
</evidence>
<feature type="transmembrane region" description="Helical" evidence="1">
    <location>
        <begin position="12"/>
        <end position="31"/>
    </location>
</feature>
<evidence type="ECO:0000313" key="2">
    <source>
        <dbReference type="EMBL" id="PYE13569.1"/>
    </source>
</evidence>
<dbReference type="OrthoDB" id="3683544at2"/>
<keyword evidence="1" id="KW-0812">Transmembrane</keyword>
<reference evidence="2 3" key="1">
    <citation type="submission" date="2018-06" db="EMBL/GenBank/DDBJ databases">
        <title>Genomic Encyclopedia of Type Strains, Phase IV (KMG-IV): sequencing the most valuable type-strain genomes for metagenomic binning, comparative biology and taxonomic classification.</title>
        <authorList>
            <person name="Goeker M."/>
        </authorList>
    </citation>
    <scope>NUCLEOTIDE SEQUENCE [LARGE SCALE GENOMIC DNA]</scope>
    <source>
        <strain evidence="2 3">DSM 45521</strain>
    </source>
</reference>
<evidence type="ECO:0000313" key="3">
    <source>
        <dbReference type="Proteomes" id="UP000247591"/>
    </source>
</evidence>
<feature type="transmembrane region" description="Helical" evidence="1">
    <location>
        <begin position="126"/>
        <end position="149"/>
    </location>
</feature>
<protein>
    <submittedName>
        <fullName evidence="2">Uncharacterized protein</fullName>
    </submittedName>
</protein>
<dbReference type="EMBL" id="QJSP01000016">
    <property type="protein sequence ID" value="PYE13569.1"/>
    <property type="molecule type" value="Genomic_DNA"/>
</dbReference>
<name>A0A318RVI1_WILLI</name>
<feature type="transmembrane region" description="Helical" evidence="1">
    <location>
        <begin position="37"/>
        <end position="59"/>
    </location>
</feature>
<comment type="caution">
    <text evidence="2">The sequence shown here is derived from an EMBL/GenBank/DDBJ whole genome shotgun (WGS) entry which is preliminary data.</text>
</comment>
<dbReference type="Proteomes" id="UP000247591">
    <property type="component" value="Unassembled WGS sequence"/>
</dbReference>
<keyword evidence="1" id="KW-1133">Transmembrane helix</keyword>
<accession>A0A318RVI1</accession>
<dbReference type="AlphaFoldDB" id="A0A318RVI1"/>
<keyword evidence="3" id="KW-1185">Reference proteome</keyword>
<gene>
    <name evidence="2" type="ORF">DFR67_116123</name>
</gene>
<feature type="transmembrane region" description="Helical" evidence="1">
    <location>
        <begin position="155"/>
        <end position="179"/>
    </location>
</feature>
<dbReference type="RefSeq" id="WP_110471940.1">
    <property type="nucleotide sequence ID" value="NZ_QJSP01000016.1"/>
</dbReference>
<keyword evidence="1" id="KW-0472">Membrane</keyword>